<proteinExistence type="predicted"/>
<feature type="domain" description="VOC" evidence="1">
    <location>
        <begin position="2"/>
        <end position="117"/>
    </location>
</feature>
<dbReference type="InterPro" id="IPR004360">
    <property type="entry name" value="Glyas_Fos-R_dOase_dom"/>
</dbReference>
<dbReference type="AlphaFoldDB" id="A0A1T3FL39"/>
<dbReference type="InterPro" id="IPR037523">
    <property type="entry name" value="VOC_core"/>
</dbReference>
<accession>A0A1T3FL39</accession>
<evidence type="ECO:0000313" key="2">
    <source>
        <dbReference type="EMBL" id="OOH96364.1"/>
    </source>
</evidence>
<gene>
    <name evidence="2" type="ORF">BMF97_08435</name>
</gene>
<dbReference type="Gene3D" id="3.10.180.10">
    <property type="entry name" value="2,3-Dihydroxybiphenyl 1,2-Dioxygenase, domain 1"/>
    <property type="match status" value="1"/>
</dbReference>
<dbReference type="InterPro" id="IPR029068">
    <property type="entry name" value="Glyas_Bleomycin-R_OHBP_Dase"/>
</dbReference>
<protein>
    <submittedName>
        <fullName evidence="2">Bleomycin resistance protein</fullName>
    </submittedName>
</protein>
<dbReference type="RefSeq" id="WP_077564539.1">
    <property type="nucleotide sequence ID" value="NZ_CP016378.1"/>
</dbReference>
<dbReference type="SUPFAM" id="SSF54593">
    <property type="entry name" value="Glyoxalase/Bleomycin resistance protein/Dihydroxybiphenyl dioxygenase"/>
    <property type="match status" value="1"/>
</dbReference>
<organism evidence="2 3">
    <name type="scientific">Elizabethkingia meningoseptica</name>
    <name type="common">Chryseobacterium meningosepticum</name>
    <dbReference type="NCBI Taxonomy" id="238"/>
    <lineage>
        <taxon>Bacteria</taxon>
        <taxon>Pseudomonadati</taxon>
        <taxon>Bacteroidota</taxon>
        <taxon>Flavobacteriia</taxon>
        <taxon>Flavobacteriales</taxon>
        <taxon>Weeksellaceae</taxon>
        <taxon>Elizabethkingia</taxon>
    </lineage>
</organism>
<evidence type="ECO:0000313" key="3">
    <source>
        <dbReference type="Proteomes" id="UP000188947"/>
    </source>
</evidence>
<sequence length="229" mass="26555">MRILEIIMQTNDLNETENFYTNNLQLELVEKKENTISFMAGETKLTFEKTTHNENPHYHLAFNIPVNKLEEAMKWGDHKFELVLNQEQGYITTFAKWKAKSFYFYDNNNNLAEFIIRTDLNNHSDEAFSSKNILNVSEIGIVSDKPLELAEQIVKQTGIDYFSKESKLENFVALGDDNGLLIIVSPNRNWYPTDRKAEKQKLSIRIKTDETEITLHLNELGMPSELSEA</sequence>
<dbReference type="eggNOG" id="COG0346">
    <property type="taxonomic scope" value="Bacteria"/>
</dbReference>
<evidence type="ECO:0000259" key="1">
    <source>
        <dbReference type="PROSITE" id="PS51819"/>
    </source>
</evidence>
<comment type="caution">
    <text evidence="2">The sequence shown here is derived from an EMBL/GenBank/DDBJ whole genome shotgun (WGS) entry which is preliminary data.</text>
</comment>
<reference evidence="2 3" key="1">
    <citation type="submission" date="2016-11" db="EMBL/GenBank/DDBJ databases">
        <title>Genome sequence and comparative genomic analysis of clinical strain Elizabethkingia meningoseptica 61421 PRCM.</title>
        <authorList>
            <person name="Wang M."/>
            <person name="Hu S."/>
            <person name="Cao L."/>
            <person name="Jiang T."/>
            <person name="Zhou Y."/>
            <person name="Ming D."/>
        </authorList>
    </citation>
    <scope>NUCLEOTIDE SEQUENCE [LARGE SCALE GENOMIC DNA]</scope>
    <source>
        <strain evidence="2 3">61421 PRCM</strain>
    </source>
</reference>
<keyword evidence="3" id="KW-1185">Reference proteome</keyword>
<dbReference type="Proteomes" id="UP000188947">
    <property type="component" value="Unassembled WGS sequence"/>
</dbReference>
<dbReference type="OrthoDB" id="2703022at2"/>
<dbReference type="EMBL" id="MPOG01000008">
    <property type="protein sequence ID" value="OOH96364.1"/>
    <property type="molecule type" value="Genomic_DNA"/>
</dbReference>
<dbReference type="STRING" id="238.BBD35_13675"/>
<dbReference type="PROSITE" id="PS51819">
    <property type="entry name" value="VOC"/>
    <property type="match status" value="1"/>
</dbReference>
<name>A0A1T3FL39_ELIME</name>
<dbReference type="Pfam" id="PF00903">
    <property type="entry name" value="Glyoxalase"/>
    <property type="match status" value="1"/>
</dbReference>